<name>A0ACC3MHJ5_9PEZI</name>
<organism evidence="1 2">
    <name type="scientific">Vermiconidia calcicola</name>
    <dbReference type="NCBI Taxonomy" id="1690605"/>
    <lineage>
        <taxon>Eukaryota</taxon>
        <taxon>Fungi</taxon>
        <taxon>Dikarya</taxon>
        <taxon>Ascomycota</taxon>
        <taxon>Pezizomycotina</taxon>
        <taxon>Dothideomycetes</taxon>
        <taxon>Dothideomycetidae</taxon>
        <taxon>Mycosphaerellales</taxon>
        <taxon>Extremaceae</taxon>
        <taxon>Vermiconidia</taxon>
    </lineage>
</organism>
<reference evidence="1" key="1">
    <citation type="submission" date="2023-07" db="EMBL/GenBank/DDBJ databases">
        <title>Black Yeasts Isolated from many extreme environments.</title>
        <authorList>
            <person name="Coleine C."/>
            <person name="Stajich J.E."/>
            <person name="Selbmann L."/>
        </authorList>
    </citation>
    <scope>NUCLEOTIDE SEQUENCE</scope>
    <source>
        <strain evidence="1">CCFEE 5714</strain>
    </source>
</reference>
<keyword evidence="2" id="KW-1185">Reference proteome</keyword>
<evidence type="ECO:0000313" key="2">
    <source>
        <dbReference type="Proteomes" id="UP001281147"/>
    </source>
</evidence>
<dbReference type="EMBL" id="JAUTXU010000252">
    <property type="protein sequence ID" value="KAK3695894.1"/>
    <property type="molecule type" value="Genomic_DNA"/>
</dbReference>
<accession>A0ACC3MHJ5</accession>
<protein>
    <submittedName>
        <fullName evidence="1">Uncharacterized protein</fullName>
    </submittedName>
</protein>
<comment type="caution">
    <text evidence="1">The sequence shown here is derived from an EMBL/GenBank/DDBJ whole genome shotgun (WGS) entry which is preliminary data.</text>
</comment>
<gene>
    <name evidence="1" type="ORF">LTR37_018299</name>
</gene>
<sequence length="537" mass="61348">MRPVLLLALALFVTGGIYIFLYVGRREKNLPPGPPTLPLLGNVHQIPKKGAHFQFTEWAKQYGEIYTLKLGTGTAAVITSRRLVKELIDKKSSIYSERPKSYVANLISGGDHILLMDYGQQWRGTRKLLHGTLMEKVVEDQHLKIQEAEARQMLRDYLISPAEEHMLHPKRYSNSITMSIIWGVRTPTPRTRHMQRLYALMEIWSQVMETGATPPVDVYPFLHWLPQNVFLNWRDRATHVRDEMNALYADFLSDIRMRRRKESGGRGAFMDKVLDQAEGEAKKQDGLTYNDHELWFMGGTLTEGGSDTSASIITAFVQAMIAYPEVQKKAQAQIDEVVGADRSPNWQDYDQLPYIAQCVKESMRWRPVTPLTFPHALAEDDWVDGMFLPKGTVIIVNAWGMHFDEKRFVNALDFDPDHFAGVTTLATELANGSYENRDHYGYGTGRRFCPGAHLAERNLFLAMAKLLWAYDIKPGKTGKPDTDPVTGYCEGFLVCANDFDAEFEVRGEKTRETILREYEEAKRDVFPRFERVGEEKA</sequence>
<dbReference type="Proteomes" id="UP001281147">
    <property type="component" value="Unassembled WGS sequence"/>
</dbReference>
<proteinExistence type="predicted"/>
<evidence type="ECO:0000313" key="1">
    <source>
        <dbReference type="EMBL" id="KAK3695894.1"/>
    </source>
</evidence>